<reference evidence="2" key="1">
    <citation type="submission" date="2018-02" db="EMBL/GenBank/DDBJ databases">
        <title>Rhizophora mucronata_Transcriptome.</title>
        <authorList>
            <person name="Meera S.P."/>
            <person name="Sreeshan A."/>
            <person name="Augustine A."/>
        </authorList>
    </citation>
    <scope>NUCLEOTIDE SEQUENCE</scope>
    <source>
        <tissue evidence="2">Leaf</tissue>
    </source>
</reference>
<keyword evidence="1" id="KW-0812">Transmembrane</keyword>
<evidence type="ECO:0000313" key="2">
    <source>
        <dbReference type="EMBL" id="MBX72881.1"/>
    </source>
</evidence>
<keyword evidence="1" id="KW-1133">Transmembrane helix</keyword>
<dbReference type="AlphaFoldDB" id="A0A2P2R150"/>
<accession>A0A2P2R150</accession>
<organism evidence="2">
    <name type="scientific">Rhizophora mucronata</name>
    <name type="common">Asiatic mangrove</name>
    <dbReference type="NCBI Taxonomy" id="61149"/>
    <lineage>
        <taxon>Eukaryota</taxon>
        <taxon>Viridiplantae</taxon>
        <taxon>Streptophyta</taxon>
        <taxon>Embryophyta</taxon>
        <taxon>Tracheophyta</taxon>
        <taxon>Spermatophyta</taxon>
        <taxon>Magnoliopsida</taxon>
        <taxon>eudicotyledons</taxon>
        <taxon>Gunneridae</taxon>
        <taxon>Pentapetalae</taxon>
        <taxon>rosids</taxon>
        <taxon>fabids</taxon>
        <taxon>Malpighiales</taxon>
        <taxon>Rhizophoraceae</taxon>
        <taxon>Rhizophora</taxon>
    </lineage>
</organism>
<dbReference type="EMBL" id="GGEC01092397">
    <property type="protein sequence ID" value="MBX72881.1"/>
    <property type="molecule type" value="Transcribed_RNA"/>
</dbReference>
<name>A0A2P2R150_RHIMU</name>
<proteinExistence type="predicted"/>
<keyword evidence="1" id="KW-0472">Membrane</keyword>
<protein>
    <submittedName>
        <fullName evidence="2">Uncharacterized protein</fullName>
    </submittedName>
</protein>
<evidence type="ECO:0000256" key="1">
    <source>
        <dbReference type="SAM" id="Phobius"/>
    </source>
</evidence>
<feature type="transmembrane region" description="Helical" evidence="1">
    <location>
        <begin position="12"/>
        <end position="36"/>
    </location>
</feature>
<sequence>MMVVFSTLFSPHYCFIFLLLSALEVVITVTSCQYSYQSVS</sequence>